<evidence type="ECO:0000256" key="5">
    <source>
        <dbReference type="SAM" id="MobiDB-lite"/>
    </source>
</evidence>
<keyword evidence="9" id="KW-1185">Reference proteome</keyword>
<dbReference type="InterPro" id="IPR008963">
    <property type="entry name" value="Purple_acid_Pase-like_N"/>
</dbReference>
<keyword evidence="1 4" id="KW-0732">Signal</keyword>
<evidence type="ECO:0000259" key="6">
    <source>
        <dbReference type="Pfam" id="PF00149"/>
    </source>
</evidence>
<proteinExistence type="inferred from homology"/>
<evidence type="ECO:0000256" key="3">
    <source>
        <dbReference type="ARBA" id="ARBA00023180"/>
    </source>
</evidence>
<dbReference type="RefSeq" id="XP_005535638.1">
    <property type="nucleotide sequence ID" value="XM_005535581.1"/>
</dbReference>
<dbReference type="Proteomes" id="UP000007014">
    <property type="component" value="Chromosome 5"/>
</dbReference>
<dbReference type="Pfam" id="PF00149">
    <property type="entry name" value="Metallophos"/>
    <property type="match status" value="1"/>
</dbReference>
<dbReference type="EC" id="3.1.3.2" evidence="4"/>
<evidence type="ECO:0000259" key="7">
    <source>
        <dbReference type="Pfam" id="PF14008"/>
    </source>
</evidence>
<evidence type="ECO:0000256" key="1">
    <source>
        <dbReference type="ARBA" id="ARBA00022729"/>
    </source>
</evidence>
<dbReference type="CDD" id="cd00839">
    <property type="entry name" value="MPP_PAPs"/>
    <property type="match status" value="1"/>
</dbReference>
<dbReference type="eggNOG" id="KOG1378">
    <property type="taxonomic scope" value="Eukaryota"/>
</dbReference>
<dbReference type="GO" id="GO:0003993">
    <property type="term" value="F:acid phosphatase activity"/>
    <property type="evidence" value="ECO:0007669"/>
    <property type="project" value="UniProtKB-EC"/>
</dbReference>
<feature type="compositionally biased region" description="Pro residues" evidence="5">
    <location>
        <begin position="553"/>
        <end position="574"/>
    </location>
</feature>
<evidence type="ECO:0000313" key="8">
    <source>
        <dbReference type="EMBL" id="BAM79352.1"/>
    </source>
</evidence>
<keyword evidence="2 4" id="KW-0378">Hydrolase</keyword>
<dbReference type="HOGENOM" id="CLU_472824_0_0_1"/>
<dbReference type="KEGG" id="cme:CYME_CME135C"/>
<keyword evidence="3" id="KW-0325">Glycoprotein</keyword>
<dbReference type="AlphaFoldDB" id="M1VAY2"/>
<dbReference type="Gene3D" id="3.60.21.10">
    <property type="match status" value="1"/>
</dbReference>
<feature type="region of interest" description="Disordered" evidence="5">
    <location>
        <begin position="539"/>
        <end position="574"/>
    </location>
</feature>
<evidence type="ECO:0000256" key="4">
    <source>
        <dbReference type="RuleBase" id="RU361203"/>
    </source>
</evidence>
<evidence type="ECO:0000313" key="9">
    <source>
        <dbReference type="Proteomes" id="UP000007014"/>
    </source>
</evidence>
<dbReference type="SUPFAM" id="SSF49363">
    <property type="entry name" value="Purple acid phosphatase, N-terminal domain"/>
    <property type="match status" value="1"/>
</dbReference>
<dbReference type="PANTHER" id="PTHR22953:SF153">
    <property type="entry name" value="PURPLE ACID PHOSPHATASE"/>
    <property type="match status" value="1"/>
</dbReference>
<organism evidence="8 9">
    <name type="scientific">Cyanidioschyzon merolae (strain NIES-3377 / 10D)</name>
    <name type="common">Unicellular red alga</name>
    <dbReference type="NCBI Taxonomy" id="280699"/>
    <lineage>
        <taxon>Eukaryota</taxon>
        <taxon>Rhodophyta</taxon>
        <taxon>Bangiophyceae</taxon>
        <taxon>Cyanidiales</taxon>
        <taxon>Cyanidiaceae</taxon>
        <taxon>Cyanidioschyzon</taxon>
    </lineage>
</organism>
<dbReference type="EMBL" id="AP006487">
    <property type="protein sequence ID" value="BAM79352.1"/>
    <property type="molecule type" value="Genomic_DNA"/>
</dbReference>
<sequence>MKRVWAFVALLFSMLLSAIGVLAVLSSEADLAWISRTSSYFAPRGPSPDLPPTDIRLQSRNGGVEQVHLVANRHDRVTLVFVRDISSNPDMPLQLQATVRYGRNASLLDNEGLATARVYTGMQEYNSYLWNPPMGAPFLNRSEIAKLMNTASWAQPWWPVYNNDTAANIPENESVKAAYNNPASLYQSPLIFTVKLENLLPNTQYFYEIDGEYQGNFTTLPMDGDHSKPLTLGMWADVGQTNVSALNMEYLLHDVNPDLVLLAGDLSYADAFQQRWDTWGRLMEPLMSHKLSLFCNADHELNVGNEQNIGYLFRYPAPFEESNSPSFEYYSYKTGPLHIIALGSYTVFNHSSVQYRWLEQELARIDRRRTPWVLVMLHVPWYCSNFVHIGEGLLMRESMEPLLYKYGVDIVLTGHVHAYERTFPVYQNETNSCGPVHFDLGDAGNREGAYTDWLMPQPSWSAFREASFGVGKLVIYNETHAYYEWHRVACEDTNATHCATKGDNSAQRYDISDTTWVIRNTSQCPNRLMPNAMSEPVHRMPNPPAGIARPKPARPAPQLPGPPAAAPAPAHPHP</sequence>
<reference evidence="8 9" key="2">
    <citation type="journal article" date="2007" name="BMC Biol.">
        <title>A 100%-complete sequence reveals unusually simple genomic features in the hot-spring red alga Cyanidioschyzon merolae.</title>
        <authorList>
            <person name="Nozaki H."/>
            <person name="Takano H."/>
            <person name="Misumi O."/>
            <person name="Terasawa K."/>
            <person name="Matsuzaki M."/>
            <person name="Maruyama S."/>
            <person name="Nishida K."/>
            <person name="Yagisawa F."/>
            <person name="Yoshida Y."/>
            <person name="Fujiwara T."/>
            <person name="Takio S."/>
            <person name="Tamura K."/>
            <person name="Chung S.J."/>
            <person name="Nakamura S."/>
            <person name="Kuroiwa H."/>
            <person name="Tanaka K."/>
            <person name="Sato N."/>
            <person name="Kuroiwa T."/>
        </authorList>
    </citation>
    <scope>NUCLEOTIDE SEQUENCE [LARGE SCALE GENOMIC DNA]</scope>
    <source>
        <strain evidence="8 9">10D</strain>
    </source>
</reference>
<dbReference type="GO" id="GO:0046872">
    <property type="term" value="F:metal ion binding"/>
    <property type="evidence" value="ECO:0007669"/>
    <property type="project" value="InterPro"/>
</dbReference>
<protein>
    <recommendedName>
        <fullName evidence="4">Purple acid phosphatase</fullName>
        <ecNumber evidence="4">3.1.3.2</ecNumber>
    </recommendedName>
</protein>
<dbReference type="InterPro" id="IPR025733">
    <property type="entry name" value="PAPs_C"/>
</dbReference>
<evidence type="ECO:0000256" key="2">
    <source>
        <dbReference type="ARBA" id="ARBA00022801"/>
    </source>
</evidence>
<feature type="signal peptide" evidence="4">
    <location>
        <begin position="1"/>
        <end position="20"/>
    </location>
</feature>
<dbReference type="InterPro" id="IPR029052">
    <property type="entry name" value="Metallo-depent_PP-like"/>
</dbReference>
<dbReference type="Pfam" id="PF14008">
    <property type="entry name" value="Metallophos_C"/>
    <property type="match status" value="1"/>
</dbReference>
<feature type="chain" id="PRO_5008451402" description="Purple acid phosphatase" evidence="4">
    <location>
        <begin position="21"/>
        <end position="574"/>
    </location>
</feature>
<dbReference type="Gramene" id="CME135CT">
    <property type="protein sequence ID" value="CME135CT"/>
    <property type="gene ID" value="CME135C"/>
</dbReference>
<dbReference type="InterPro" id="IPR039331">
    <property type="entry name" value="PAPs-like"/>
</dbReference>
<dbReference type="InterPro" id="IPR041792">
    <property type="entry name" value="MPP_PAP"/>
</dbReference>
<dbReference type="OrthoDB" id="45007at2759"/>
<dbReference type="SUPFAM" id="SSF56300">
    <property type="entry name" value="Metallo-dependent phosphatases"/>
    <property type="match status" value="1"/>
</dbReference>
<dbReference type="Gene3D" id="2.60.40.380">
    <property type="entry name" value="Purple acid phosphatase-like, N-terminal"/>
    <property type="match status" value="1"/>
</dbReference>
<accession>M1VAY2</accession>
<feature type="domain" description="Purple acid phosphatase C-terminal" evidence="7">
    <location>
        <begin position="434"/>
        <end position="489"/>
    </location>
</feature>
<comment type="similarity">
    <text evidence="4">Belongs to the metallophosphoesterase superfamily. Purple acid phosphatase family.</text>
</comment>
<dbReference type="GeneID" id="16992895"/>
<comment type="catalytic activity">
    <reaction evidence="4">
        <text>a phosphate monoester + H2O = an alcohol + phosphate</text>
        <dbReference type="Rhea" id="RHEA:15017"/>
        <dbReference type="ChEBI" id="CHEBI:15377"/>
        <dbReference type="ChEBI" id="CHEBI:30879"/>
        <dbReference type="ChEBI" id="CHEBI:43474"/>
        <dbReference type="ChEBI" id="CHEBI:67140"/>
        <dbReference type="EC" id="3.1.3.2"/>
    </reaction>
</comment>
<dbReference type="InterPro" id="IPR004843">
    <property type="entry name" value="Calcineurin-like_PHP"/>
</dbReference>
<name>M1VAY2_CYAM1</name>
<dbReference type="PANTHER" id="PTHR22953">
    <property type="entry name" value="ACID PHOSPHATASE RELATED"/>
    <property type="match status" value="1"/>
</dbReference>
<feature type="domain" description="Calcineurin-like phosphoesterase" evidence="6">
    <location>
        <begin position="249"/>
        <end position="419"/>
    </location>
</feature>
<reference evidence="8 9" key="1">
    <citation type="journal article" date="2004" name="Nature">
        <title>Genome sequence of the ultrasmall unicellular red alga Cyanidioschyzon merolae 10D.</title>
        <authorList>
            <person name="Matsuzaki M."/>
            <person name="Misumi O."/>
            <person name="Shin-i T."/>
            <person name="Maruyama S."/>
            <person name="Takahara M."/>
            <person name="Miyagishima S."/>
            <person name="Mori T."/>
            <person name="Nishida K."/>
            <person name="Yagisawa F."/>
            <person name="Nishida K."/>
            <person name="Yoshida Y."/>
            <person name="Nishimura Y."/>
            <person name="Nakao S."/>
            <person name="Kobayashi T."/>
            <person name="Momoyama Y."/>
            <person name="Higashiyama T."/>
            <person name="Minoda A."/>
            <person name="Sano M."/>
            <person name="Nomoto H."/>
            <person name="Oishi K."/>
            <person name="Hayashi H."/>
            <person name="Ohta F."/>
            <person name="Nishizaka S."/>
            <person name="Haga S."/>
            <person name="Miura S."/>
            <person name="Morishita T."/>
            <person name="Kabeya Y."/>
            <person name="Terasawa K."/>
            <person name="Suzuki Y."/>
            <person name="Ishii Y."/>
            <person name="Asakawa S."/>
            <person name="Takano H."/>
            <person name="Ohta N."/>
            <person name="Kuroiwa H."/>
            <person name="Tanaka K."/>
            <person name="Shimizu N."/>
            <person name="Sugano S."/>
            <person name="Sato N."/>
            <person name="Nozaki H."/>
            <person name="Ogasawara N."/>
            <person name="Kohara Y."/>
            <person name="Kuroiwa T."/>
        </authorList>
    </citation>
    <scope>NUCLEOTIDE SEQUENCE [LARGE SCALE GENOMIC DNA]</scope>
    <source>
        <strain evidence="8 9">10D</strain>
    </source>
</reference>
<gene>
    <name evidence="8" type="ORF">CYME_CME135C</name>
</gene>